<accession>A0AC35GDH4</accession>
<evidence type="ECO:0000313" key="2">
    <source>
        <dbReference type="WBParaSite" id="PS1159_v2.g3880.t1"/>
    </source>
</evidence>
<protein>
    <submittedName>
        <fullName evidence="2">Uncharacterized protein</fullName>
    </submittedName>
</protein>
<sequence>MSIYERRKKKSQIKWDESPITDLCSNYLKSLTFTDENKKSWKTDESSTSKNNSTLSFYICAYTNSDEALSDSRNKNFQKSLLIQKQKQINPFSKFDLQNPYKCEFSDSLNDSIEGLIKKQNQINPASTFVCQVKYKNQ</sequence>
<organism evidence="1 2">
    <name type="scientific">Panagrolaimus sp. PS1159</name>
    <dbReference type="NCBI Taxonomy" id="55785"/>
    <lineage>
        <taxon>Eukaryota</taxon>
        <taxon>Metazoa</taxon>
        <taxon>Ecdysozoa</taxon>
        <taxon>Nematoda</taxon>
        <taxon>Chromadorea</taxon>
        <taxon>Rhabditida</taxon>
        <taxon>Tylenchina</taxon>
        <taxon>Panagrolaimomorpha</taxon>
        <taxon>Panagrolaimoidea</taxon>
        <taxon>Panagrolaimidae</taxon>
        <taxon>Panagrolaimus</taxon>
    </lineage>
</organism>
<evidence type="ECO:0000313" key="1">
    <source>
        <dbReference type="Proteomes" id="UP000887580"/>
    </source>
</evidence>
<name>A0AC35GDH4_9BILA</name>
<proteinExistence type="predicted"/>
<reference evidence="2" key="1">
    <citation type="submission" date="2022-11" db="UniProtKB">
        <authorList>
            <consortium name="WormBaseParasite"/>
        </authorList>
    </citation>
    <scope>IDENTIFICATION</scope>
</reference>
<dbReference type="WBParaSite" id="PS1159_v2.g3880.t1">
    <property type="protein sequence ID" value="PS1159_v2.g3880.t1"/>
    <property type="gene ID" value="PS1159_v2.g3880"/>
</dbReference>
<dbReference type="Proteomes" id="UP000887580">
    <property type="component" value="Unplaced"/>
</dbReference>